<evidence type="ECO:0000256" key="2">
    <source>
        <dbReference type="ARBA" id="ARBA00022679"/>
    </source>
</evidence>
<dbReference type="Pfam" id="PF00535">
    <property type="entry name" value="Glycos_transf_2"/>
    <property type="match status" value="1"/>
</dbReference>
<evidence type="ECO:0000313" key="4">
    <source>
        <dbReference type="EMBL" id="OUO01326.1"/>
    </source>
</evidence>
<dbReference type="GeneID" id="93407126"/>
<keyword evidence="1" id="KW-0328">Glycosyltransferase</keyword>
<feature type="domain" description="Glycosyltransferase 2-like" evidence="3">
    <location>
        <begin position="9"/>
        <end position="168"/>
    </location>
</feature>
<dbReference type="Gene3D" id="3.90.550.10">
    <property type="entry name" value="Spore Coat Polysaccharide Biosynthesis Protein SpsA, Chain A"/>
    <property type="match status" value="1"/>
</dbReference>
<evidence type="ECO:0000256" key="1">
    <source>
        <dbReference type="ARBA" id="ARBA00022676"/>
    </source>
</evidence>
<protein>
    <recommendedName>
        <fullName evidence="3">Glycosyltransferase 2-like domain-containing protein</fullName>
    </recommendedName>
</protein>
<dbReference type="InterPro" id="IPR029044">
    <property type="entry name" value="Nucleotide-diphossugar_trans"/>
</dbReference>
<dbReference type="SUPFAM" id="SSF53448">
    <property type="entry name" value="Nucleotide-diphospho-sugar transferases"/>
    <property type="match status" value="1"/>
</dbReference>
<dbReference type="RefSeq" id="WP_008153352.1">
    <property type="nucleotide sequence ID" value="NZ_CALVDK010000057.1"/>
</dbReference>
<dbReference type="InterPro" id="IPR001173">
    <property type="entry name" value="Glyco_trans_2-like"/>
</dbReference>
<dbReference type="AlphaFoldDB" id="A0A9Q5SLQ9"/>
<accession>A0A9Q5SLQ9</accession>
<proteinExistence type="predicted"/>
<name>A0A9Q5SLQ9_9BACT</name>
<dbReference type="CDD" id="cd00761">
    <property type="entry name" value="Glyco_tranf_GTA_type"/>
    <property type="match status" value="1"/>
</dbReference>
<organism evidence="4 5">
    <name type="scientific">Parabacteroides johnsonii</name>
    <dbReference type="NCBI Taxonomy" id="387661"/>
    <lineage>
        <taxon>Bacteria</taxon>
        <taxon>Pseudomonadati</taxon>
        <taxon>Bacteroidota</taxon>
        <taxon>Bacteroidia</taxon>
        <taxon>Bacteroidales</taxon>
        <taxon>Tannerellaceae</taxon>
        <taxon>Parabacteroides</taxon>
    </lineage>
</organism>
<dbReference type="PANTHER" id="PTHR22916">
    <property type="entry name" value="GLYCOSYLTRANSFERASE"/>
    <property type="match status" value="1"/>
</dbReference>
<sequence length="331" mass="38292">MIVNRPTISVIVPVYNAEKVLCRCVTSILHQSYSDFEILLINDGSSDSSGGICEQFSVEDCRVRVFHQVNDGVSSARNKGLSEARGEYLCFIDSDDWVDSDFFSLIIKSLRSHDMVFFGGRVEKLSGEQLEIMSPLSMQTSEDAFSDIVFSLFKNGILGYMCFMAIKLDLVRNNRIRFREDISIHEDSIFCYQCLFKASRIASLDIQPYHYVSYTGEKITLSSRIPDNYCYIVIERIKEMERLAVIKEIPFDKKEYILNHMKYWAWGKCLDWASVQPDPVLSIRFVIQKLSVIRDFSFPSLKGFWLSKLIRVGNPYVLLFCKRMIKRLNVK</sequence>
<dbReference type="EMBL" id="NFIJ01000034">
    <property type="protein sequence ID" value="OUO01326.1"/>
    <property type="molecule type" value="Genomic_DNA"/>
</dbReference>
<keyword evidence="2" id="KW-0808">Transferase</keyword>
<gene>
    <name evidence="4" type="ORF">B5F96_17820</name>
</gene>
<dbReference type="GO" id="GO:0016758">
    <property type="term" value="F:hexosyltransferase activity"/>
    <property type="evidence" value="ECO:0007669"/>
    <property type="project" value="UniProtKB-ARBA"/>
</dbReference>
<comment type="caution">
    <text evidence="4">The sequence shown here is derived from an EMBL/GenBank/DDBJ whole genome shotgun (WGS) entry which is preliminary data.</text>
</comment>
<dbReference type="Proteomes" id="UP000195975">
    <property type="component" value="Unassembled WGS sequence"/>
</dbReference>
<dbReference type="PANTHER" id="PTHR22916:SF51">
    <property type="entry name" value="GLYCOSYLTRANSFERASE EPSH-RELATED"/>
    <property type="match status" value="1"/>
</dbReference>
<evidence type="ECO:0000313" key="5">
    <source>
        <dbReference type="Proteomes" id="UP000195975"/>
    </source>
</evidence>
<evidence type="ECO:0000259" key="3">
    <source>
        <dbReference type="Pfam" id="PF00535"/>
    </source>
</evidence>
<reference evidence="5" key="1">
    <citation type="submission" date="2017-04" db="EMBL/GenBank/DDBJ databases">
        <title>Function of individual gut microbiota members based on whole genome sequencing of pure cultures obtained from chicken caecum.</title>
        <authorList>
            <person name="Medvecky M."/>
            <person name="Cejkova D."/>
            <person name="Polansky O."/>
            <person name="Karasova D."/>
            <person name="Kubasova T."/>
            <person name="Cizek A."/>
            <person name="Rychlik I."/>
        </authorList>
    </citation>
    <scope>NUCLEOTIDE SEQUENCE [LARGE SCALE GENOMIC DNA]</scope>
    <source>
        <strain evidence="5">An42</strain>
    </source>
</reference>